<evidence type="ECO:0000256" key="5">
    <source>
        <dbReference type="SAM" id="Phobius"/>
    </source>
</evidence>
<feature type="transmembrane region" description="Helical" evidence="5">
    <location>
        <begin position="22"/>
        <end position="39"/>
    </location>
</feature>
<feature type="transmembrane region" description="Helical" evidence="5">
    <location>
        <begin position="151"/>
        <end position="174"/>
    </location>
</feature>
<accession>A0A381RAM0</accession>
<organism evidence="8">
    <name type="scientific">marine metagenome</name>
    <dbReference type="NCBI Taxonomy" id="408172"/>
    <lineage>
        <taxon>unclassified sequences</taxon>
        <taxon>metagenomes</taxon>
        <taxon>ecological metagenomes</taxon>
    </lineage>
</organism>
<feature type="transmembrane region" description="Helical" evidence="5">
    <location>
        <begin position="70"/>
        <end position="90"/>
    </location>
</feature>
<comment type="subcellular location">
    <subcellularLocation>
        <location evidence="1">Membrane</location>
        <topology evidence="1">Multi-pass membrane protein</topology>
    </subcellularLocation>
</comment>
<dbReference type="PANTHER" id="PTHR43731:SF26">
    <property type="entry name" value="RHOMBOID-LIKE PROTEIN 10, CHLOROPLASTIC"/>
    <property type="match status" value="1"/>
</dbReference>
<dbReference type="SMART" id="SM01160">
    <property type="entry name" value="DUF1751"/>
    <property type="match status" value="1"/>
</dbReference>
<dbReference type="GO" id="GO:0004252">
    <property type="term" value="F:serine-type endopeptidase activity"/>
    <property type="evidence" value="ECO:0007669"/>
    <property type="project" value="InterPro"/>
</dbReference>
<protein>
    <submittedName>
        <fullName evidence="8">Uncharacterized protein</fullName>
    </submittedName>
</protein>
<evidence type="ECO:0000259" key="7">
    <source>
        <dbReference type="Pfam" id="PF20216"/>
    </source>
</evidence>
<evidence type="ECO:0000313" key="8">
    <source>
        <dbReference type="EMBL" id="SUZ86453.1"/>
    </source>
</evidence>
<dbReference type="InterPro" id="IPR046483">
    <property type="entry name" value="DUF6576"/>
</dbReference>
<feature type="domain" description="DUF6576" evidence="7">
    <location>
        <begin position="226"/>
        <end position="267"/>
    </location>
</feature>
<dbReference type="GO" id="GO:0016020">
    <property type="term" value="C:membrane"/>
    <property type="evidence" value="ECO:0007669"/>
    <property type="project" value="UniProtKB-SubCell"/>
</dbReference>
<name>A0A381RAM0_9ZZZZ</name>
<keyword evidence="3 5" id="KW-1133">Transmembrane helix</keyword>
<keyword evidence="2 5" id="KW-0812">Transmembrane</keyword>
<dbReference type="Gene3D" id="1.20.1540.10">
    <property type="entry name" value="Rhomboid-like"/>
    <property type="match status" value="1"/>
</dbReference>
<proteinExistence type="predicted"/>
<keyword evidence="4 5" id="KW-0472">Membrane</keyword>
<evidence type="ECO:0000256" key="2">
    <source>
        <dbReference type="ARBA" id="ARBA00022692"/>
    </source>
</evidence>
<reference evidence="8" key="1">
    <citation type="submission" date="2018-05" db="EMBL/GenBank/DDBJ databases">
        <authorList>
            <person name="Lanie J.A."/>
            <person name="Ng W.-L."/>
            <person name="Kazmierczak K.M."/>
            <person name="Andrzejewski T.M."/>
            <person name="Davidsen T.M."/>
            <person name="Wayne K.J."/>
            <person name="Tettelin H."/>
            <person name="Glass J.I."/>
            <person name="Rusch D."/>
            <person name="Podicherti R."/>
            <person name="Tsui H.-C.T."/>
            <person name="Winkler M.E."/>
        </authorList>
    </citation>
    <scope>NUCLEOTIDE SEQUENCE</scope>
</reference>
<sequence length="275" mass="31983">MRYQFQSNRGEFSYRPSLFTDAIKILVSVNFGIFLLQSLSGAERMFFELFGLVPKLIWSEFMIWQPVTYLFFHGGIWHVLINMFVLWMFGSELERLWGKQHFLKYYFVTGVGSGIITAIFALHSTTPVVGASGAVFGVLLAYGLTYPNRTVYLYGIIPIKSILFVIGIGVLAFISSFDSTTQISHITHLAGMAIGYVMLKRRWQWKDIWFSIRKKTLEYQLQLEEKKMSRRQELEQDIDRLLDKINRGGFHSLSEDEEQKLYENSKSLSRHKKKD</sequence>
<dbReference type="Pfam" id="PF20216">
    <property type="entry name" value="DUF6576"/>
    <property type="match status" value="1"/>
</dbReference>
<evidence type="ECO:0000256" key="4">
    <source>
        <dbReference type="ARBA" id="ARBA00023136"/>
    </source>
</evidence>
<dbReference type="SUPFAM" id="SSF144091">
    <property type="entry name" value="Rhomboid-like"/>
    <property type="match status" value="1"/>
</dbReference>
<evidence type="ECO:0000256" key="1">
    <source>
        <dbReference type="ARBA" id="ARBA00004141"/>
    </source>
</evidence>
<dbReference type="InterPro" id="IPR022764">
    <property type="entry name" value="Peptidase_S54_rhomboid_dom"/>
</dbReference>
<feature type="transmembrane region" description="Helical" evidence="5">
    <location>
        <begin position="180"/>
        <end position="199"/>
    </location>
</feature>
<evidence type="ECO:0000256" key="3">
    <source>
        <dbReference type="ARBA" id="ARBA00022989"/>
    </source>
</evidence>
<dbReference type="InterPro" id="IPR035952">
    <property type="entry name" value="Rhomboid-like_sf"/>
</dbReference>
<feature type="domain" description="Peptidase S54 rhomboid" evidence="6">
    <location>
        <begin position="62"/>
        <end position="198"/>
    </location>
</feature>
<dbReference type="AlphaFoldDB" id="A0A381RAM0"/>
<evidence type="ECO:0000259" key="6">
    <source>
        <dbReference type="Pfam" id="PF01694"/>
    </source>
</evidence>
<feature type="transmembrane region" description="Helical" evidence="5">
    <location>
        <begin position="102"/>
        <end position="122"/>
    </location>
</feature>
<dbReference type="PANTHER" id="PTHR43731">
    <property type="entry name" value="RHOMBOID PROTEASE"/>
    <property type="match status" value="1"/>
</dbReference>
<feature type="transmembrane region" description="Helical" evidence="5">
    <location>
        <begin position="128"/>
        <end position="144"/>
    </location>
</feature>
<dbReference type="Pfam" id="PF01694">
    <property type="entry name" value="Rhomboid"/>
    <property type="match status" value="1"/>
</dbReference>
<dbReference type="EMBL" id="UINC01001682">
    <property type="protein sequence ID" value="SUZ86453.1"/>
    <property type="molecule type" value="Genomic_DNA"/>
</dbReference>
<dbReference type="InterPro" id="IPR050925">
    <property type="entry name" value="Rhomboid_protease_S54"/>
</dbReference>
<gene>
    <name evidence="8" type="ORF">METZ01_LOCUS39307</name>
</gene>